<evidence type="ECO:0000256" key="1">
    <source>
        <dbReference type="SAM" id="SignalP"/>
    </source>
</evidence>
<name>A0A2R8BXW8_9RHOB</name>
<gene>
    <name evidence="2" type="ORF">PAA8504_02815</name>
</gene>
<keyword evidence="3" id="KW-1185">Reference proteome</keyword>
<reference evidence="2 3" key="1">
    <citation type="submission" date="2018-03" db="EMBL/GenBank/DDBJ databases">
        <authorList>
            <person name="Keele B.F."/>
        </authorList>
    </citation>
    <scope>NUCLEOTIDE SEQUENCE [LARGE SCALE GENOMIC DNA]</scope>
    <source>
        <strain evidence="2 3">CECT 8504</strain>
    </source>
</reference>
<proteinExistence type="predicted"/>
<protein>
    <recommendedName>
        <fullName evidence="4">Cyanovirin-N domain-containing protein</fullName>
    </recommendedName>
</protein>
<sequence length="162" mass="16939">MLRLILPIALLGALPVAAQVQAPRPVEGPCIADGSPQNCVKNLACIGTQGRWFAGRAIGWNEGQLLGRNSDGVSCRGEWRIDRNGLGRSELTCKDGTTASVTADYQDYETGTAIGRGTTSAGERVISYSGAHVVEFLREDGVPVLPCGADGIELDGDGVPIS</sequence>
<organism evidence="2 3">
    <name type="scientific">Palleronia abyssalis</name>
    <dbReference type="NCBI Taxonomy" id="1501240"/>
    <lineage>
        <taxon>Bacteria</taxon>
        <taxon>Pseudomonadati</taxon>
        <taxon>Pseudomonadota</taxon>
        <taxon>Alphaproteobacteria</taxon>
        <taxon>Rhodobacterales</taxon>
        <taxon>Roseobacteraceae</taxon>
        <taxon>Palleronia</taxon>
    </lineage>
</organism>
<evidence type="ECO:0000313" key="2">
    <source>
        <dbReference type="EMBL" id="SPJ24972.1"/>
    </source>
</evidence>
<dbReference type="EMBL" id="ONZF01000006">
    <property type="protein sequence ID" value="SPJ24972.1"/>
    <property type="molecule type" value="Genomic_DNA"/>
</dbReference>
<dbReference type="Proteomes" id="UP000244912">
    <property type="component" value="Unassembled WGS sequence"/>
</dbReference>
<feature type="chain" id="PRO_5015344949" description="Cyanovirin-N domain-containing protein" evidence="1">
    <location>
        <begin position="19"/>
        <end position="162"/>
    </location>
</feature>
<feature type="signal peptide" evidence="1">
    <location>
        <begin position="1"/>
        <end position="18"/>
    </location>
</feature>
<keyword evidence="1" id="KW-0732">Signal</keyword>
<dbReference type="OrthoDB" id="7856755at2"/>
<dbReference type="AlphaFoldDB" id="A0A2R8BXW8"/>
<accession>A0A2R8BXW8</accession>
<evidence type="ECO:0008006" key="4">
    <source>
        <dbReference type="Google" id="ProtNLM"/>
    </source>
</evidence>
<evidence type="ECO:0000313" key="3">
    <source>
        <dbReference type="Proteomes" id="UP000244912"/>
    </source>
</evidence>
<dbReference type="RefSeq" id="WP_108894782.1">
    <property type="nucleotide sequence ID" value="NZ_ONZF01000006.1"/>
</dbReference>